<gene>
    <name evidence="2" type="ORF">A1O5_12382</name>
</gene>
<name>W9WH46_9EURO</name>
<feature type="domain" description="NAD(P)-binding" evidence="1">
    <location>
        <begin position="8"/>
        <end position="152"/>
    </location>
</feature>
<evidence type="ECO:0000259" key="1">
    <source>
        <dbReference type="Pfam" id="PF13460"/>
    </source>
</evidence>
<protein>
    <recommendedName>
        <fullName evidence="1">NAD(P)-binding domain-containing protein</fullName>
    </recommendedName>
</protein>
<dbReference type="AlphaFoldDB" id="W9WH46"/>
<dbReference type="Gene3D" id="3.90.25.10">
    <property type="entry name" value="UDP-galactose 4-epimerase, domain 1"/>
    <property type="match status" value="1"/>
</dbReference>
<comment type="caution">
    <text evidence="2">The sequence shown here is derived from an EMBL/GenBank/DDBJ whole genome shotgun (WGS) entry which is preliminary data.</text>
</comment>
<dbReference type="EMBL" id="AMGX01000033">
    <property type="protein sequence ID" value="EXJ57824.1"/>
    <property type="molecule type" value="Genomic_DNA"/>
</dbReference>
<reference evidence="2 3" key="1">
    <citation type="submission" date="2013-03" db="EMBL/GenBank/DDBJ databases">
        <title>The Genome Sequence of Cladophialophora psammophila CBS 110553.</title>
        <authorList>
            <consortium name="The Broad Institute Genomics Platform"/>
            <person name="Cuomo C."/>
            <person name="de Hoog S."/>
            <person name="Gorbushina A."/>
            <person name="Walker B."/>
            <person name="Young S.K."/>
            <person name="Zeng Q."/>
            <person name="Gargeya S."/>
            <person name="Fitzgerald M."/>
            <person name="Haas B."/>
            <person name="Abouelleil A."/>
            <person name="Allen A.W."/>
            <person name="Alvarado L."/>
            <person name="Arachchi H.M."/>
            <person name="Berlin A.M."/>
            <person name="Chapman S.B."/>
            <person name="Gainer-Dewar J."/>
            <person name="Goldberg J."/>
            <person name="Griggs A."/>
            <person name="Gujja S."/>
            <person name="Hansen M."/>
            <person name="Howarth C."/>
            <person name="Imamovic A."/>
            <person name="Ireland A."/>
            <person name="Larimer J."/>
            <person name="McCowan C."/>
            <person name="Murphy C."/>
            <person name="Pearson M."/>
            <person name="Poon T.W."/>
            <person name="Priest M."/>
            <person name="Roberts A."/>
            <person name="Saif S."/>
            <person name="Shea T."/>
            <person name="Sisk P."/>
            <person name="Sykes S."/>
            <person name="Wortman J."/>
            <person name="Nusbaum C."/>
            <person name="Birren B."/>
        </authorList>
    </citation>
    <scope>NUCLEOTIDE SEQUENCE [LARGE SCALE GENOMIC DNA]</scope>
    <source>
        <strain evidence="2 3">CBS 110553</strain>
    </source>
</reference>
<dbReference type="HOGENOM" id="CLU_007383_10_4_1"/>
<dbReference type="RefSeq" id="XP_007751141.1">
    <property type="nucleotide sequence ID" value="XM_007752951.1"/>
</dbReference>
<accession>W9WH46</accession>
<dbReference type="Pfam" id="PF13460">
    <property type="entry name" value="NAD_binding_10"/>
    <property type="match status" value="1"/>
</dbReference>
<proteinExistence type="predicted"/>
<dbReference type="PANTHER" id="PTHR47129">
    <property type="entry name" value="QUINONE OXIDOREDUCTASE 2"/>
    <property type="match status" value="1"/>
</dbReference>
<sequence>MTRYILTGTSGRLGSRVLRQVLEKRLIPATDLIISSSNPDRVPAIAKEYGVEVRRGDYTDTVSLKSSFAGGDVLFLVSHTDPGIQRVEFHKNAIETARAAGVRTIIYTSMMFGGETGLKSVIGIQQGHIHTTNYLAQCGMDYVIVREGLYTQVWGYYAGFQQGMFKKGDTQPPEWVVPNGAAISWVDIDDLAKGNAIILANYGKYIGQTLRLTGPRATSVSEITKLVEQRTGRRVDLRFVGRQEAVKYHKEHESVPRESFGWLEDNWGGWWEGLAAGEGEVVDPFLGQLLGRPARGIVEMADKMLRPQ</sequence>
<dbReference type="Proteomes" id="UP000019471">
    <property type="component" value="Unassembled WGS sequence"/>
</dbReference>
<dbReference type="STRING" id="1182543.W9WH46"/>
<evidence type="ECO:0000313" key="2">
    <source>
        <dbReference type="EMBL" id="EXJ57824.1"/>
    </source>
</evidence>
<keyword evidence="3" id="KW-1185">Reference proteome</keyword>
<dbReference type="PANTHER" id="PTHR47129:SF1">
    <property type="entry name" value="NMRA-LIKE DOMAIN-CONTAINING PROTEIN"/>
    <property type="match status" value="1"/>
</dbReference>
<dbReference type="GeneID" id="19197068"/>
<dbReference type="OrthoDB" id="419598at2759"/>
<evidence type="ECO:0000313" key="3">
    <source>
        <dbReference type="Proteomes" id="UP000019471"/>
    </source>
</evidence>
<dbReference type="InterPro" id="IPR036291">
    <property type="entry name" value="NAD(P)-bd_dom_sf"/>
</dbReference>
<dbReference type="InterPro" id="IPR016040">
    <property type="entry name" value="NAD(P)-bd_dom"/>
</dbReference>
<dbReference type="InterPro" id="IPR052718">
    <property type="entry name" value="NmrA-type_oxidoreductase"/>
</dbReference>
<dbReference type="SUPFAM" id="SSF51735">
    <property type="entry name" value="NAD(P)-binding Rossmann-fold domains"/>
    <property type="match status" value="1"/>
</dbReference>
<organism evidence="2 3">
    <name type="scientific">Cladophialophora psammophila CBS 110553</name>
    <dbReference type="NCBI Taxonomy" id="1182543"/>
    <lineage>
        <taxon>Eukaryota</taxon>
        <taxon>Fungi</taxon>
        <taxon>Dikarya</taxon>
        <taxon>Ascomycota</taxon>
        <taxon>Pezizomycotina</taxon>
        <taxon>Eurotiomycetes</taxon>
        <taxon>Chaetothyriomycetidae</taxon>
        <taxon>Chaetothyriales</taxon>
        <taxon>Herpotrichiellaceae</taxon>
        <taxon>Cladophialophora</taxon>
    </lineage>
</organism>
<dbReference type="Gene3D" id="3.40.50.720">
    <property type="entry name" value="NAD(P)-binding Rossmann-like Domain"/>
    <property type="match status" value="1"/>
</dbReference>
<dbReference type="eggNOG" id="ENOG502S0NM">
    <property type="taxonomic scope" value="Eukaryota"/>
</dbReference>